<keyword evidence="4" id="KW-0812">Transmembrane</keyword>
<keyword evidence="1" id="KW-0489">Methyltransferase</keyword>
<dbReference type="Gene3D" id="3.40.50.150">
    <property type="entry name" value="Vaccinia Virus protein VP39"/>
    <property type="match status" value="1"/>
</dbReference>
<evidence type="ECO:0000259" key="5">
    <source>
        <dbReference type="Pfam" id="PF13847"/>
    </source>
</evidence>
<dbReference type="PANTHER" id="PTHR13610:SF9">
    <property type="entry name" value="FI06469P"/>
    <property type="match status" value="1"/>
</dbReference>
<keyword evidence="4" id="KW-0472">Membrane</keyword>
<comment type="caution">
    <text evidence="6">The sequence shown here is derived from an EMBL/GenBank/DDBJ whole genome shotgun (WGS) entry which is preliminary data.</text>
</comment>
<dbReference type="CDD" id="cd02440">
    <property type="entry name" value="AdoMet_MTases"/>
    <property type="match status" value="1"/>
</dbReference>
<dbReference type="InterPro" id="IPR026170">
    <property type="entry name" value="FAM173A/B"/>
</dbReference>
<dbReference type="Proteomes" id="UP000177328">
    <property type="component" value="Unassembled WGS sequence"/>
</dbReference>
<evidence type="ECO:0000313" key="6">
    <source>
        <dbReference type="EMBL" id="OGE39868.1"/>
    </source>
</evidence>
<accession>A0A1F5KG69</accession>
<dbReference type="GO" id="GO:0016279">
    <property type="term" value="F:protein-lysine N-methyltransferase activity"/>
    <property type="evidence" value="ECO:0007669"/>
    <property type="project" value="InterPro"/>
</dbReference>
<evidence type="ECO:0000313" key="7">
    <source>
        <dbReference type="Proteomes" id="UP000177328"/>
    </source>
</evidence>
<evidence type="ECO:0000256" key="4">
    <source>
        <dbReference type="SAM" id="Phobius"/>
    </source>
</evidence>
<keyword evidence="2" id="KW-0808">Transferase</keyword>
<evidence type="ECO:0000256" key="1">
    <source>
        <dbReference type="ARBA" id="ARBA00022603"/>
    </source>
</evidence>
<evidence type="ECO:0000256" key="2">
    <source>
        <dbReference type="ARBA" id="ARBA00022679"/>
    </source>
</evidence>
<proteinExistence type="predicted"/>
<dbReference type="InterPro" id="IPR029063">
    <property type="entry name" value="SAM-dependent_MTases_sf"/>
</dbReference>
<name>A0A1F5KG69_9BACT</name>
<dbReference type="GO" id="GO:0032259">
    <property type="term" value="P:methylation"/>
    <property type="evidence" value="ECO:0007669"/>
    <property type="project" value="UniProtKB-KW"/>
</dbReference>
<dbReference type="InterPro" id="IPR025714">
    <property type="entry name" value="Methyltranfer_dom"/>
</dbReference>
<organism evidence="6 7">
    <name type="scientific">Candidatus Daviesbacteria bacterium RIFCSPHIGHO2_02_FULL_43_12</name>
    <dbReference type="NCBI Taxonomy" id="1797776"/>
    <lineage>
        <taxon>Bacteria</taxon>
        <taxon>Candidatus Daviesiibacteriota</taxon>
    </lineage>
</organism>
<evidence type="ECO:0000256" key="3">
    <source>
        <dbReference type="ARBA" id="ARBA00022691"/>
    </source>
</evidence>
<gene>
    <name evidence="6" type="ORF">A3D25_03590</name>
</gene>
<feature type="transmembrane region" description="Helical" evidence="4">
    <location>
        <begin position="6"/>
        <end position="30"/>
    </location>
</feature>
<dbReference type="EMBL" id="MFDD01000014">
    <property type="protein sequence ID" value="OGE39868.1"/>
    <property type="molecule type" value="Genomic_DNA"/>
</dbReference>
<dbReference type="Pfam" id="PF13847">
    <property type="entry name" value="Methyltransf_31"/>
    <property type="match status" value="1"/>
</dbReference>
<dbReference type="AlphaFoldDB" id="A0A1F5KG69"/>
<reference evidence="6 7" key="1">
    <citation type="journal article" date="2016" name="Nat. Commun.">
        <title>Thousands of microbial genomes shed light on interconnected biogeochemical processes in an aquifer system.</title>
        <authorList>
            <person name="Anantharaman K."/>
            <person name="Brown C.T."/>
            <person name="Hug L.A."/>
            <person name="Sharon I."/>
            <person name="Castelle C.J."/>
            <person name="Probst A.J."/>
            <person name="Thomas B.C."/>
            <person name="Singh A."/>
            <person name="Wilkins M.J."/>
            <person name="Karaoz U."/>
            <person name="Brodie E.L."/>
            <person name="Williams K.H."/>
            <person name="Hubbard S.S."/>
            <person name="Banfield J.F."/>
        </authorList>
    </citation>
    <scope>NUCLEOTIDE SEQUENCE [LARGE SCALE GENOMIC DNA]</scope>
</reference>
<keyword evidence="4" id="KW-1133">Transmembrane helix</keyword>
<protein>
    <recommendedName>
        <fullName evidence="5">Methyltransferase domain-containing protein</fullName>
    </recommendedName>
</protein>
<sequence length="181" mass="20841">MILFLYLIILVFGFIIPLLFAIYGVFCIIVDFTGAPYVPTSQKILEEILEGAKLKKGQQWLELGSGDGRATRLAVRRYGVAGTGIDIHIPLIFYSRLLARLQNLKNIHFRIQNLFSTDLRNYDVIFMFLLPVTLKKLCAKLEKECSKGTLVISHGFRILGFEKYLVIVQKRKLFPTYFYKL</sequence>
<keyword evidence="3" id="KW-0949">S-adenosyl-L-methionine</keyword>
<dbReference type="PANTHER" id="PTHR13610">
    <property type="entry name" value="METHYLTRANSFERASE DOMAIN-CONTAINING PROTEIN"/>
    <property type="match status" value="1"/>
</dbReference>
<dbReference type="SUPFAM" id="SSF53335">
    <property type="entry name" value="S-adenosyl-L-methionine-dependent methyltransferases"/>
    <property type="match status" value="1"/>
</dbReference>
<feature type="domain" description="Methyltransferase" evidence="5">
    <location>
        <begin position="55"/>
        <end position="138"/>
    </location>
</feature>